<dbReference type="Proteomes" id="UP000215043">
    <property type="component" value="Chromosome"/>
</dbReference>
<keyword evidence="4" id="KW-1185">Reference proteome</keyword>
<dbReference type="EMBL" id="CP022752">
    <property type="protein sequence ID" value="ASU80649.1"/>
    <property type="molecule type" value="Genomic_DNA"/>
</dbReference>
<evidence type="ECO:0000313" key="5">
    <source>
        <dbReference type="Proteomes" id="UP000215043"/>
    </source>
</evidence>
<reference evidence="3 4" key="1">
    <citation type="journal article" date="2014" name="PLoS ONE">
        <title>Identification and Characterization of a New Erythromycin Biosynthetic Gene Cluster in Actinopolyspora erythraea YIM90600, a Novel Erythronolide-Producing Halophilic Actinomycete Isolated from Salt Field.</title>
        <authorList>
            <person name="Chen D."/>
            <person name="Feng J."/>
            <person name="Huang L."/>
            <person name="Zhang Q."/>
            <person name="Wu J."/>
            <person name="Zhu X."/>
            <person name="Duan Y."/>
            <person name="Xu Z."/>
        </authorList>
    </citation>
    <scope>NUCLEOTIDE SEQUENCE [LARGE SCALE GENOMIC DNA]</scope>
    <source>
        <strain evidence="3 4">YIM90600</strain>
    </source>
</reference>
<organism evidence="2 5">
    <name type="scientific">Actinopolyspora erythraea</name>
    <dbReference type="NCBI Taxonomy" id="414996"/>
    <lineage>
        <taxon>Bacteria</taxon>
        <taxon>Bacillati</taxon>
        <taxon>Actinomycetota</taxon>
        <taxon>Actinomycetes</taxon>
        <taxon>Actinopolysporales</taxon>
        <taxon>Actinopolysporaceae</taxon>
        <taxon>Actinopolyspora</taxon>
    </lineage>
</organism>
<accession>A0A099DB65</accession>
<evidence type="ECO:0000256" key="1">
    <source>
        <dbReference type="SAM" id="MobiDB-lite"/>
    </source>
</evidence>
<dbReference type="KEGG" id="aey:CDG81_22955"/>
<feature type="region of interest" description="Disordered" evidence="1">
    <location>
        <begin position="1"/>
        <end position="148"/>
    </location>
</feature>
<feature type="compositionally biased region" description="Basic and acidic residues" evidence="1">
    <location>
        <begin position="31"/>
        <end position="44"/>
    </location>
</feature>
<evidence type="ECO:0000313" key="3">
    <source>
        <dbReference type="EMBL" id="KGI82982.1"/>
    </source>
</evidence>
<evidence type="ECO:0000313" key="4">
    <source>
        <dbReference type="Proteomes" id="UP000029737"/>
    </source>
</evidence>
<dbReference type="AlphaFoldDB" id="A0A099DB65"/>
<feature type="compositionally biased region" description="Polar residues" evidence="1">
    <location>
        <begin position="57"/>
        <end position="66"/>
    </location>
</feature>
<feature type="compositionally biased region" description="Basic and acidic residues" evidence="1">
    <location>
        <begin position="138"/>
        <end position="148"/>
    </location>
</feature>
<gene>
    <name evidence="2" type="ORF">CDG81_22955</name>
    <name evidence="3" type="ORF">IL38_01865</name>
</gene>
<feature type="compositionally biased region" description="Basic and acidic residues" evidence="1">
    <location>
        <begin position="1"/>
        <end position="10"/>
    </location>
</feature>
<name>A0A099DB65_9ACTN</name>
<reference evidence="2 5" key="2">
    <citation type="submission" date="2017-08" db="EMBL/GenBank/DDBJ databases">
        <title>The complete genome sequence of moderately halophilic actinomycete Actinopolyspora erythraea YIM 90600, the producer of novel erythromycin, novel actinopolysporins A-C and tubercidin.</title>
        <authorList>
            <person name="Yin M."/>
            <person name="Tang S."/>
        </authorList>
    </citation>
    <scope>NUCLEOTIDE SEQUENCE [LARGE SCALE GENOMIC DNA]</scope>
    <source>
        <strain evidence="2 5">YIM 90600</strain>
    </source>
</reference>
<sequence length="148" mass="15951">MESAPHRPIGDHSGQCIAAREGPPGEPGRSWSERVRRRLSERPGGRTTGLGYDQDGNELTGTGTSASRRELNGRTSTVRRTRPREPGGGRQATVFGSAARRGSTGRFAVRLGGVRTRGSPPTGWMPRPVTGTGRLRPRGPETRRASLR</sequence>
<evidence type="ECO:0000313" key="2">
    <source>
        <dbReference type="EMBL" id="ASU80649.1"/>
    </source>
</evidence>
<dbReference type="HOGENOM" id="CLU_1754913_0_0_11"/>
<dbReference type="Proteomes" id="UP000029737">
    <property type="component" value="Unassembled WGS sequence"/>
</dbReference>
<proteinExistence type="predicted"/>
<protein>
    <submittedName>
        <fullName evidence="2">Uncharacterized protein</fullName>
    </submittedName>
</protein>
<dbReference type="EMBL" id="JPMV01000007">
    <property type="protein sequence ID" value="KGI82982.1"/>
    <property type="molecule type" value="Genomic_DNA"/>
</dbReference>